<protein>
    <submittedName>
        <fullName evidence="1">Uncharacterized protein</fullName>
    </submittedName>
</protein>
<dbReference type="Proteomes" id="UP000797356">
    <property type="component" value="Chromosome 7"/>
</dbReference>
<gene>
    <name evidence="1" type="ORF">COCNU_07G013650</name>
</gene>
<accession>A0A8K0IGB4</accession>
<sequence>MRSPLSRLLLDSLGSASLMQGLAWHLSASTTSLILKFVPHRRSSVEASPLIATTILSRTDGNITRYQTSWPTAASPSLQSRSGT</sequence>
<organism evidence="1 2">
    <name type="scientific">Cocos nucifera</name>
    <name type="common">Coconut palm</name>
    <dbReference type="NCBI Taxonomy" id="13894"/>
    <lineage>
        <taxon>Eukaryota</taxon>
        <taxon>Viridiplantae</taxon>
        <taxon>Streptophyta</taxon>
        <taxon>Embryophyta</taxon>
        <taxon>Tracheophyta</taxon>
        <taxon>Spermatophyta</taxon>
        <taxon>Magnoliopsida</taxon>
        <taxon>Liliopsida</taxon>
        <taxon>Arecaceae</taxon>
        <taxon>Arecoideae</taxon>
        <taxon>Cocoseae</taxon>
        <taxon>Attaleinae</taxon>
        <taxon>Cocos</taxon>
    </lineage>
</organism>
<dbReference type="AlphaFoldDB" id="A0A8K0IGB4"/>
<evidence type="ECO:0000313" key="2">
    <source>
        <dbReference type="Proteomes" id="UP000797356"/>
    </source>
</evidence>
<proteinExistence type="predicted"/>
<keyword evidence="2" id="KW-1185">Reference proteome</keyword>
<reference evidence="1" key="2">
    <citation type="submission" date="2019-07" db="EMBL/GenBank/DDBJ databases">
        <authorList>
            <person name="Yang Y."/>
            <person name="Bocs S."/>
            <person name="Baudouin L."/>
        </authorList>
    </citation>
    <scope>NUCLEOTIDE SEQUENCE</scope>
    <source>
        <tissue evidence="1">Spear leaf of Hainan Tall coconut</tissue>
    </source>
</reference>
<dbReference type="EMBL" id="CM017878">
    <property type="protein sequence ID" value="KAG1355253.1"/>
    <property type="molecule type" value="Genomic_DNA"/>
</dbReference>
<evidence type="ECO:0000313" key="1">
    <source>
        <dbReference type="EMBL" id="KAG1355253.1"/>
    </source>
</evidence>
<comment type="caution">
    <text evidence="1">The sequence shown here is derived from an EMBL/GenBank/DDBJ whole genome shotgun (WGS) entry which is preliminary data.</text>
</comment>
<name>A0A8K0IGB4_COCNU</name>
<reference evidence="1" key="1">
    <citation type="journal article" date="2017" name="Gigascience">
        <title>The genome draft of coconut (Cocos nucifera).</title>
        <authorList>
            <person name="Xiao Y."/>
            <person name="Xu P."/>
            <person name="Fan H."/>
            <person name="Baudouin L."/>
            <person name="Xia W."/>
            <person name="Bocs S."/>
            <person name="Xu J."/>
            <person name="Li Q."/>
            <person name="Guo A."/>
            <person name="Zhou L."/>
            <person name="Li J."/>
            <person name="Wu Y."/>
            <person name="Ma Z."/>
            <person name="Armero A."/>
            <person name="Issali A.E."/>
            <person name="Liu N."/>
            <person name="Peng M."/>
            <person name="Yang Y."/>
        </authorList>
    </citation>
    <scope>NUCLEOTIDE SEQUENCE</scope>
    <source>
        <tissue evidence="1">Spear leaf of Hainan Tall coconut</tissue>
    </source>
</reference>